<dbReference type="InterPro" id="IPR011606">
    <property type="entry name" value="Brnchd-chn_aa_trnsp_permease"/>
</dbReference>
<feature type="transmembrane region" description="Helical" evidence="8">
    <location>
        <begin position="54"/>
        <end position="76"/>
    </location>
</feature>
<dbReference type="Proteomes" id="UP000017813">
    <property type="component" value="Unassembled WGS sequence"/>
</dbReference>
<name>V9H6C3_9NEIS</name>
<evidence type="ECO:0000256" key="5">
    <source>
        <dbReference type="ARBA" id="ARBA00022692"/>
    </source>
</evidence>
<accession>V9H6C3</accession>
<dbReference type="STRING" id="641147.HMPREF9021_00843"/>
<feature type="transmembrane region" description="Helical" evidence="8">
    <location>
        <begin position="190"/>
        <end position="207"/>
    </location>
</feature>
<keyword evidence="7 8" id="KW-0472">Membrane</keyword>
<evidence type="ECO:0000256" key="7">
    <source>
        <dbReference type="ARBA" id="ARBA00023136"/>
    </source>
</evidence>
<evidence type="ECO:0000256" key="4">
    <source>
        <dbReference type="ARBA" id="ARBA00022475"/>
    </source>
</evidence>
<dbReference type="eggNOG" id="COG1296">
    <property type="taxonomic scope" value="Bacteria"/>
</dbReference>
<sequence length="231" mass="25589">MNTEFKRGVRESLPIVFGVLPFGLILGAQAAQKGMSSLETMLMMGLNFAGGSEFATVGAWTSPIPVLLIWTLTLMINSRHILMGAAFAPYLRDLPLRQLLPTLFVMIDETWAMGMAEIKKREQLGLPAFNLPYYWGIAVVLYMIWLLCGLVGSQFGYLLGNDIEKFGFGMAFPAVFLVLVRGMWRGMKSARPWVVSLVVAALVYLMLPNGGWYVLVGTLSGLVMAYFTENE</sequence>
<evidence type="ECO:0000313" key="10">
    <source>
        <dbReference type="Proteomes" id="UP000017813"/>
    </source>
</evidence>
<organism evidence="9 10">
    <name type="scientific">Simonsiella muelleri ATCC 29453</name>
    <dbReference type="NCBI Taxonomy" id="641147"/>
    <lineage>
        <taxon>Bacteria</taxon>
        <taxon>Pseudomonadati</taxon>
        <taxon>Pseudomonadota</taxon>
        <taxon>Betaproteobacteria</taxon>
        <taxon>Neisseriales</taxon>
        <taxon>Neisseriaceae</taxon>
        <taxon>Simonsiella</taxon>
    </lineage>
</organism>
<keyword evidence="4" id="KW-1003">Cell membrane</keyword>
<protein>
    <submittedName>
        <fullName evidence="9">Azaleucine resistance protein AzlC</fullName>
    </submittedName>
</protein>
<dbReference type="EMBL" id="ADCY02000017">
    <property type="protein sequence ID" value="EFG31572.1"/>
    <property type="molecule type" value="Genomic_DNA"/>
</dbReference>
<dbReference type="PANTHER" id="PTHR34979:SF1">
    <property type="entry name" value="INNER MEMBRANE PROTEIN YGAZ"/>
    <property type="match status" value="1"/>
</dbReference>
<gene>
    <name evidence="9" type="ORF">HMPREF9021_00843</name>
</gene>
<reference evidence="9 10" key="1">
    <citation type="submission" date="2010-03" db="EMBL/GenBank/DDBJ databases">
        <authorList>
            <consortium name="The Broad Institute Genome Sequencing Platform"/>
            <person name="Ward D."/>
            <person name="Earl A."/>
            <person name="Feldgarden M."/>
            <person name="Gevers D."/>
            <person name="Young S."/>
            <person name="Zeng Q."/>
            <person name="Koehrsen M."/>
            <person name="Alvarado L."/>
            <person name="Berlin A.M."/>
            <person name="Borenstein D."/>
            <person name="Chapman S.B."/>
            <person name="Chen Z."/>
            <person name="Engels R."/>
            <person name="Freedman E."/>
            <person name="Gellesch M."/>
            <person name="Goldberg J."/>
            <person name="Griggs A."/>
            <person name="Gujja S."/>
            <person name="Heilman E.R."/>
            <person name="Heiman D.I."/>
            <person name="Hepburn T.A."/>
            <person name="Howarth C."/>
            <person name="Jen D."/>
            <person name="Larson L."/>
            <person name="Mehta T."/>
            <person name="Park D."/>
            <person name="Pearson M."/>
            <person name="Richards J."/>
            <person name="Roberts A."/>
            <person name="Saif S."/>
            <person name="Shea T.D."/>
            <person name="Shenoy N."/>
            <person name="Sisk P."/>
            <person name="Stolte C."/>
            <person name="Sykes S.N."/>
            <person name="Walk T."/>
            <person name="White J."/>
            <person name="Yandava C."/>
            <person name="Izard J."/>
            <person name="Baranova O.V."/>
            <person name="Blanton J.M."/>
            <person name="Tanner A.C."/>
            <person name="Dewhirst F."/>
            <person name="Haas B."/>
            <person name="Nusbaum C."/>
            <person name="Birren B."/>
        </authorList>
    </citation>
    <scope>NUCLEOTIDE SEQUENCE [LARGE SCALE GENOMIC DNA]</scope>
    <source>
        <strain evidence="9 10">ATCC 29453</strain>
    </source>
</reference>
<reference evidence="9 10" key="2">
    <citation type="submission" date="2011-10" db="EMBL/GenBank/DDBJ databases">
        <title>The Genome Sequence of Simonsiella muelleri ATCC 29453.</title>
        <authorList>
            <consortium name="The Broad Institute Genome Sequencing Platform"/>
            <consortium name="The Broad Institute Genome Sequencing Center for Infectious Disease"/>
            <person name="Earl A."/>
            <person name="Ward D."/>
            <person name="Feldgarden M."/>
            <person name="Gevers D."/>
            <person name="Izard J."/>
            <person name="Baranova O.V."/>
            <person name="Blanton J.M."/>
            <person name="Tanner A.C."/>
            <person name="Dewhirst F."/>
            <person name="Young S.K."/>
            <person name="Zeng Q."/>
            <person name="Gargeya S."/>
            <person name="Fitzgerald M."/>
            <person name="Haas B."/>
            <person name="Abouelleil A."/>
            <person name="Alvarado L."/>
            <person name="Arachchi H.M."/>
            <person name="Berlin A."/>
            <person name="Brown A."/>
            <person name="Chapman S.B."/>
            <person name="Chen Z."/>
            <person name="Dunbar C."/>
            <person name="Freedman E."/>
            <person name="Gearin G."/>
            <person name="Goldberg J."/>
            <person name="Griggs A."/>
            <person name="Gujja S."/>
            <person name="Heiman D."/>
            <person name="Howarth C."/>
            <person name="Larson L."/>
            <person name="Lui A."/>
            <person name="MacDonald P.J.P."/>
            <person name="Montmayeur A."/>
            <person name="Murphy C."/>
            <person name="Neiman D."/>
            <person name="Pearson M."/>
            <person name="Priest M."/>
            <person name="Roberts A."/>
            <person name="Saif S."/>
            <person name="Shea T."/>
            <person name="Shenoy N."/>
            <person name="Sisk P."/>
            <person name="Stolte C."/>
            <person name="Sykes S."/>
            <person name="Wortman J."/>
            <person name="Nusbaum C."/>
            <person name="Birren B."/>
        </authorList>
    </citation>
    <scope>NUCLEOTIDE SEQUENCE [LARGE SCALE GENOMIC DNA]</scope>
    <source>
        <strain evidence="9 10">ATCC 29453</strain>
    </source>
</reference>
<feature type="transmembrane region" description="Helical" evidence="8">
    <location>
        <begin position="166"/>
        <end position="184"/>
    </location>
</feature>
<evidence type="ECO:0000256" key="3">
    <source>
        <dbReference type="ARBA" id="ARBA00022448"/>
    </source>
</evidence>
<proteinExistence type="inferred from homology"/>
<evidence type="ECO:0000256" key="1">
    <source>
        <dbReference type="ARBA" id="ARBA00004651"/>
    </source>
</evidence>
<dbReference type="OrthoDB" id="3177005at2"/>
<keyword evidence="3" id="KW-0813">Transport</keyword>
<dbReference type="PANTHER" id="PTHR34979">
    <property type="entry name" value="INNER MEMBRANE PROTEIN YGAZ"/>
    <property type="match status" value="1"/>
</dbReference>
<dbReference type="AlphaFoldDB" id="V9H6C3"/>
<keyword evidence="5 8" id="KW-0812">Transmembrane</keyword>
<comment type="subcellular location">
    <subcellularLocation>
        <location evidence="1">Cell membrane</location>
        <topology evidence="1">Multi-pass membrane protein</topology>
    </subcellularLocation>
</comment>
<comment type="similarity">
    <text evidence="2">Belongs to the AzlC family.</text>
</comment>
<feature type="transmembrane region" description="Helical" evidence="8">
    <location>
        <begin position="133"/>
        <end position="159"/>
    </location>
</feature>
<evidence type="ECO:0000256" key="8">
    <source>
        <dbReference type="SAM" id="Phobius"/>
    </source>
</evidence>
<keyword evidence="10" id="KW-1185">Reference proteome</keyword>
<dbReference type="GO" id="GO:0005886">
    <property type="term" value="C:plasma membrane"/>
    <property type="evidence" value="ECO:0007669"/>
    <property type="project" value="UniProtKB-SubCell"/>
</dbReference>
<evidence type="ECO:0000313" key="9">
    <source>
        <dbReference type="EMBL" id="EFG31572.1"/>
    </source>
</evidence>
<dbReference type="RefSeq" id="WP_002641619.1">
    <property type="nucleotide sequence ID" value="NZ_CP019448.1"/>
</dbReference>
<dbReference type="HOGENOM" id="CLU_065777_2_1_4"/>
<dbReference type="KEGG" id="smur:BWP33_09100"/>
<evidence type="ECO:0000256" key="2">
    <source>
        <dbReference type="ARBA" id="ARBA00010735"/>
    </source>
</evidence>
<keyword evidence="6 8" id="KW-1133">Transmembrane helix</keyword>
<comment type="caution">
    <text evidence="9">The sequence shown here is derived from an EMBL/GenBank/DDBJ whole genome shotgun (WGS) entry which is preliminary data.</text>
</comment>
<dbReference type="Pfam" id="PF03591">
    <property type="entry name" value="AzlC"/>
    <property type="match status" value="1"/>
</dbReference>
<dbReference type="GO" id="GO:1903785">
    <property type="term" value="P:L-valine transmembrane transport"/>
    <property type="evidence" value="ECO:0007669"/>
    <property type="project" value="TreeGrafter"/>
</dbReference>
<evidence type="ECO:0000256" key="6">
    <source>
        <dbReference type="ARBA" id="ARBA00022989"/>
    </source>
</evidence>